<gene>
    <name evidence="2" type="ORF">TCM_030351</name>
</gene>
<sequence>MGAKTKTKKNQKRQLQSPEKRIIKVPNLTLEDWLLASPGPARMKPDCLNGGELYVFKHFSTKVHLSSSRAPQAVLFTPTDSFFVDLSSGDASCSSFSRSQSGKLKKKVSFRLPEEADIVVFYSPAGTFGGDQGSF</sequence>
<dbReference type="HOGENOM" id="CLU_1889536_0_0_1"/>
<proteinExistence type="predicted"/>
<dbReference type="AlphaFoldDB" id="A0A061GHI5"/>
<dbReference type="Gramene" id="EOY28873">
    <property type="protein sequence ID" value="EOY28873"/>
    <property type="gene ID" value="TCM_030351"/>
</dbReference>
<organism evidence="2 3">
    <name type="scientific">Theobroma cacao</name>
    <name type="common">Cacao</name>
    <name type="synonym">Cocoa</name>
    <dbReference type="NCBI Taxonomy" id="3641"/>
    <lineage>
        <taxon>Eukaryota</taxon>
        <taxon>Viridiplantae</taxon>
        <taxon>Streptophyta</taxon>
        <taxon>Embryophyta</taxon>
        <taxon>Tracheophyta</taxon>
        <taxon>Spermatophyta</taxon>
        <taxon>Magnoliopsida</taxon>
        <taxon>eudicotyledons</taxon>
        <taxon>Gunneridae</taxon>
        <taxon>Pentapetalae</taxon>
        <taxon>rosids</taxon>
        <taxon>malvids</taxon>
        <taxon>Malvales</taxon>
        <taxon>Malvaceae</taxon>
        <taxon>Byttnerioideae</taxon>
        <taxon>Theobroma</taxon>
    </lineage>
</organism>
<evidence type="ECO:0000313" key="3">
    <source>
        <dbReference type="Proteomes" id="UP000026915"/>
    </source>
</evidence>
<dbReference type="eggNOG" id="ENOG502SDC9">
    <property type="taxonomic scope" value="Eukaryota"/>
</dbReference>
<protein>
    <submittedName>
        <fullName evidence="2">Uncharacterized protein</fullName>
    </submittedName>
</protein>
<evidence type="ECO:0000313" key="2">
    <source>
        <dbReference type="EMBL" id="EOY28873.1"/>
    </source>
</evidence>
<dbReference type="EMBL" id="CM001884">
    <property type="protein sequence ID" value="EOY28873.1"/>
    <property type="molecule type" value="Genomic_DNA"/>
</dbReference>
<dbReference type="InParanoid" id="A0A061GHI5"/>
<evidence type="ECO:0000256" key="1">
    <source>
        <dbReference type="SAM" id="MobiDB-lite"/>
    </source>
</evidence>
<name>A0A061GHI5_THECC</name>
<dbReference type="Proteomes" id="UP000026915">
    <property type="component" value="Chromosome 6"/>
</dbReference>
<feature type="region of interest" description="Disordered" evidence="1">
    <location>
        <begin position="1"/>
        <end position="21"/>
    </location>
</feature>
<keyword evidence="3" id="KW-1185">Reference proteome</keyword>
<reference evidence="2 3" key="1">
    <citation type="journal article" date="2013" name="Genome Biol.">
        <title>The genome sequence of the most widely cultivated cacao type and its use to identify candidate genes regulating pod color.</title>
        <authorList>
            <person name="Motamayor J.C."/>
            <person name="Mockaitis K."/>
            <person name="Schmutz J."/>
            <person name="Haiminen N."/>
            <person name="Iii D.L."/>
            <person name="Cornejo O."/>
            <person name="Findley S.D."/>
            <person name="Zheng P."/>
            <person name="Utro F."/>
            <person name="Royaert S."/>
            <person name="Saski C."/>
            <person name="Jenkins J."/>
            <person name="Podicheti R."/>
            <person name="Zhao M."/>
            <person name="Scheffler B.E."/>
            <person name="Stack J.C."/>
            <person name="Feltus F.A."/>
            <person name="Mustiga G.M."/>
            <person name="Amores F."/>
            <person name="Phillips W."/>
            <person name="Marelli J.P."/>
            <person name="May G.D."/>
            <person name="Shapiro H."/>
            <person name="Ma J."/>
            <person name="Bustamante C.D."/>
            <person name="Schnell R.J."/>
            <person name="Main D."/>
            <person name="Gilbert D."/>
            <person name="Parida L."/>
            <person name="Kuhn D.N."/>
        </authorList>
    </citation>
    <scope>NUCLEOTIDE SEQUENCE [LARGE SCALE GENOMIC DNA]</scope>
    <source>
        <strain evidence="3">cv. Matina 1-6</strain>
    </source>
</reference>
<feature type="compositionally biased region" description="Basic residues" evidence="1">
    <location>
        <begin position="1"/>
        <end position="12"/>
    </location>
</feature>
<dbReference type="OMA" id="NHANGPR"/>
<accession>A0A061GHI5</accession>